<dbReference type="HOGENOM" id="CLU_125997_1_0_4"/>
<feature type="domain" description="VTT" evidence="2">
    <location>
        <begin position="45"/>
        <end position="146"/>
    </location>
</feature>
<keyword evidence="1" id="KW-0472">Membrane</keyword>
<accession>A0A0E3ZMA8</accession>
<dbReference type="RefSeq" id="WP_046330373.1">
    <property type="nucleotide sequence ID" value="NZ_CP007501.1"/>
</dbReference>
<protein>
    <submittedName>
        <fullName evidence="3">Membrane protein</fullName>
    </submittedName>
</protein>
<evidence type="ECO:0000256" key="1">
    <source>
        <dbReference type="SAM" id="Phobius"/>
    </source>
</evidence>
<keyword evidence="1" id="KW-1133">Transmembrane helix</keyword>
<dbReference type="EMBL" id="CP007501">
    <property type="protein sequence ID" value="AKD25627.1"/>
    <property type="molecule type" value="Genomic_DNA"/>
</dbReference>
<feature type="transmembrane region" description="Helical" evidence="1">
    <location>
        <begin position="139"/>
        <end position="157"/>
    </location>
</feature>
<proteinExistence type="predicted"/>
<reference evidence="3 4" key="1">
    <citation type="submission" date="2014-03" db="EMBL/GenBank/DDBJ databases">
        <title>Genome of Polynucleobacter strain MWH-MoK4.</title>
        <authorList>
            <person name="Hahn M.W."/>
        </authorList>
    </citation>
    <scope>NUCLEOTIDE SEQUENCE [LARGE SCALE GENOMIC DNA]</scope>
    <source>
        <strain evidence="3 4">MWH-MoK4</strain>
    </source>
</reference>
<dbReference type="OrthoDB" id="5419086at2"/>
<dbReference type="PATRIC" id="fig|576611.7.peg.1316"/>
<name>A0A0E3ZMA8_9BURK</name>
<feature type="transmembrane region" description="Helical" evidence="1">
    <location>
        <begin position="12"/>
        <end position="32"/>
    </location>
</feature>
<evidence type="ECO:0000259" key="2">
    <source>
        <dbReference type="Pfam" id="PF09335"/>
    </source>
</evidence>
<evidence type="ECO:0000313" key="4">
    <source>
        <dbReference type="Proteomes" id="UP000061135"/>
    </source>
</evidence>
<evidence type="ECO:0000313" key="3">
    <source>
        <dbReference type="EMBL" id="AKD25627.1"/>
    </source>
</evidence>
<gene>
    <name evidence="3" type="ORF">CL55_00012940</name>
</gene>
<keyword evidence="1" id="KW-0812">Transmembrane</keyword>
<keyword evidence="4" id="KW-1185">Reference proteome</keyword>
<dbReference type="Pfam" id="PF09335">
    <property type="entry name" value="VTT_dom"/>
    <property type="match status" value="1"/>
</dbReference>
<dbReference type="InterPro" id="IPR051311">
    <property type="entry name" value="DedA_domain"/>
</dbReference>
<organism evidence="3 4">
    <name type="scientific">Polynucleobacter duraquae</name>
    <dbReference type="NCBI Taxonomy" id="1835254"/>
    <lineage>
        <taxon>Bacteria</taxon>
        <taxon>Pseudomonadati</taxon>
        <taxon>Pseudomonadota</taxon>
        <taxon>Betaproteobacteria</taxon>
        <taxon>Burkholderiales</taxon>
        <taxon>Burkholderiaceae</taxon>
        <taxon>Polynucleobacter</taxon>
    </lineage>
</organism>
<feature type="transmembrane region" description="Helical" evidence="1">
    <location>
        <begin position="103"/>
        <end position="127"/>
    </location>
</feature>
<dbReference type="InterPro" id="IPR032816">
    <property type="entry name" value="VTT_dom"/>
</dbReference>
<dbReference type="STRING" id="1835254.CL55_00012940"/>
<dbReference type="PANTHER" id="PTHR42709">
    <property type="entry name" value="ALKALINE PHOSPHATASE LIKE PROTEIN"/>
    <property type="match status" value="1"/>
</dbReference>
<sequence>MEQMLSQFFDFFGMPSIGLPAVFISAFISATLLPVGSEPILFGYVSVNPHLYWIAIMVATIGNTLGGMLDWWLGLISRNSFESLKGPSNGRMQRWLEERGPKMLLLSWLPGFGDPLCLAAGWLRLAWAPCLMYMFIGKLLRYLTMTWLLTLVPTSVWHQLGHWLGLI</sequence>
<dbReference type="Proteomes" id="UP000061135">
    <property type="component" value="Chromosome"/>
</dbReference>
<dbReference type="PANTHER" id="PTHR42709:SF4">
    <property type="entry name" value="INNER MEMBRANE PROTEIN YQAA"/>
    <property type="match status" value="1"/>
</dbReference>
<dbReference type="KEGG" id="pdq:CL55_00012940"/>
<dbReference type="AlphaFoldDB" id="A0A0E3ZMA8"/>